<dbReference type="EMBL" id="HBHP01027717">
    <property type="protein sequence ID" value="CAD9773165.1"/>
    <property type="molecule type" value="Transcribed_RNA"/>
</dbReference>
<name>A0A7S2TXZ7_9EUKA</name>
<dbReference type="AlphaFoldDB" id="A0A7S2TXZ7"/>
<organism evidence="2">
    <name type="scientific">Lotharella oceanica</name>
    <dbReference type="NCBI Taxonomy" id="641309"/>
    <lineage>
        <taxon>Eukaryota</taxon>
        <taxon>Sar</taxon>
        <taxon>Rhizaria</taxon>
        <taxon>Cercozoa</taxon>
        <taxon>Chlorarachniophyceae</taxon>
        <taxon>Lotharella</taxon>
    </lineage>
</organism>
<sequence>MLDARRLPGDESNSPHDYCRNTNDAAHHGSAKTHGCRQDYSVVLVVLQSVDKEYASTKFGSEIVSAHIEAVYSGYRIPPKKGHNWGHSGKRLWVDDGLQATFRVVLR</sequence>
<protein>
    <submittedName>
        <fullName evidence="2">Uncharacterized protein</fullName>
    </submittedName>
</protein>
<gene>
    <name evidence="2" type="ORF">LSP00402_LOCUS17154</name>
    <name evidence="3" type="ORF">LSP00402_LOCUS17156</name>
</gene>
<accession>A0A7S2TXZ7</accession>
<evidence type="ECO:0000256" key="1">
    <source>
        <dbReference type="SAM" id="MobiDB-lite"/>
    </source>
</evidence>
<evidence type="ECO:0000313" key="2">
    <source>
        <dbReference type="EMBL" id="CAD9773163.1"/>
    </source>
</evidence>
<proteinExistence type="predicted"/>
<feature type="compositionally biased region" description="Basic and acidic residues" evidence="1">
    <location>
        <begin position="1"/>
        <end position="19"/>
    </location>
</feature>
<reference evidence="2" key="1">
    <citation type="submission" date="2021-01" db="EMBL/GenBank/DDBJ databases">
        <authorList>
            <person name="Corre E."/>
            <person name="Pelletier E."/>
            <person name="Niang G."/>
            <person name="Scheremetjew M."/>
            <person name="Finn R."/>
            <person name="Kale V."/>
            <person name="Holt S."/>
            <person name="Cochrane G."/>
            <person name="Meng A."/>
            <person name="Brown T."/>
            <person name="Cohen L."/>
        </authorList>
    </citation>
    <scope>NUCLEOTIDE SEQUENCE</scope>
    <source>
        <strain evidence="2">CCMP622</strain>
    </source>
</reference>
<feature type="region of interest" description="Disordered" evidence="1">
    <location>
        <begin position="1"/>
        <end position="33"/>
    </location>
</feature>
<dbReference type="EMBL" id="HBHP01027715">
    <property type="protein sequence ID" value="CAD9773163.1"/>
    <property type="molecule type" value="Transcribed_RNA"/>
</dbReference>
<evidence type="ECO:0000313" key="3">
    <source>
        <dbReference type="EMBL" id="CAD9773165.1"/>
    </source>
</evidence>